<dbReference type="AlphaFoldDB" id="A0A383C9C4"/>
<dbReference type="Pfam" id="PF23500">
    <property type="entry name" value="DUF7133"/>
    <property type="match status" value="1"/>
</dbReference>
<dbReference type="PANTHER" id="PTHR33546">
    <property type="entry name" value="LARGE, MULTIFUNCTIONAL SECRETED PROTEIN-RELATED"/>
    <property type="match status" value="1"/>
</dbReference>
<dbReference type="Gene3D" id="2.120.10.30">
    <property type="entry name" value="TolB, C-terminal domain"/>
    <property type="match status" value="1"/>
</dbReference>
<reference evidence="2" key="1">
    <citation type="submission" date="2018-05" db="EMBL/GenBank/DDBJ databases">
        <authorList>
            <person name="Lanie J.A."/>
            <person name="Ng W.-L."/>
            <person name="Kazmierczak K.M."/>
            <person name="Andrzejewski T.M."/>
            <person name="Davidsen T.M."/>
            <person name="Wayne K.J."/>
            <person name="Tettelin H."/>
            <person name="Glass J.I."/>
            <person name="Rusch D."/>
            <person name="Podicherti R."/>
            <person name="Tsui H.-C.T."/>
            <person name="Winkler M.E."/>
        </authorList>
    </citation>
    <scope>NUCLEOTIDE SEQUENCE</scope>
</reference>
<feature type="domain" description="DUF7133" evidence="1">
    <location>
        <begin position="5"/>
        <end position="237"/>
    </location>
</feature>
<sequence length="242" mass="27128">KPKTPTESQKSFRVREGFEVRLVASEPQVKDPVAFAWGTDGKLWVAEMGDYPLGINGKPGGVVRWLVDTDRNGHYEKSTVFLEGLNFPNGVLAWGKGVLISATPDIIYAEDTTGDGRADVRRVLFTGFNQGNQQHRMNGFALGLDNWIHAANGDSGGTITSKATGKKTNINGLDFRFKMTGEFEAVAGQTQFGRWRDDWGNWFGNNNPNWVWHYHVPIRYFARNPHLATPGMRRNVFSNNRL</sequence>
<name>A0A383C9C4_9ZZZZ</name>
<dbReference type="PANTHER" id="PTHR33546:SF1">
    <property type="entry name" value="LARGE, MULTIFUNCTIONAL SECRETED PROTEIN"/>
    <property type="match status" value="1"/>
</dbReference>
<dbReference type="InterPro" id="IPR011042">
    <property type="entry name" value="6-blade_b-propeller_TolB-like"/>
</dbReference>
<dbReference type="NCBIfam" id="TIGR02604">
    <property type="entry name" value="Piru_Ver_Nterm"/>
    <property type="match status" value="1"/>
</dbReference>
<evidence type="ECO:0000313" key="2">
    <source>
        <dbReference type="EMBL" id="SVE28208.1"/>
    </source>
</evidence>
<feature type="non-terminal residue" evidence="2">
    <location>
        <position position="1"/>
    </location>
</feature>
<dbReference type="InterPro" id="IPR011041">
    <property type="entry name" value="Quinoprot_gluc/sorb_DH_b-prop"/>
</dbReference>
<dbReference type="InterPro" id="IPR013428">
    <property type="entry name" value="Membrane-bound_put_N"/>
</dbReference>
<proteinExistence type="predicted"/>
<dbReference type="EMBL" id="UINC01206537">
    <property type="protein sequence ID" value="SVE28208.1"/>
    <property type="molecule type" value="Genomic_DNA"/>
</dbReference>
<accession>A0A383C9C4</accession>
<dbReference type="InterPro" id="IPR055557">
    <property type="entry name" value="DUF7133"/>
</dbReference>
<organism evidence="2">
    <name type="scientific">marine metagenome</name>
    <dbReference type="NCBI Taxonomy" id="408172"/>
    <lineage>
        <taxon>unclassified sequences</taxon>
        <taxon>metagenomes</taxon>
        <taxon>ecological metagenomes</taxon>
    </lineage>
</organism>
<dbReference type="SUPFAM" id="SSF50952">
    <property type="entry name" value="Soluble quinoprotein glucose dehydrogenase"/>
    <property type="match status" value="1"/>
</dbReference>
<gene>
    <name evidence="2" type="ORF">METZ01_LOCUS481062</name>
</gene>
<protein>
    <recommendedName>
        <fullName evidence="1">DUF7133 domain-containing protein</fullName>
    </recommendedName>
</protein>
<feature type="non-terminal residue" evidence="2">
    <location>
        <position position="242"/>
    </location>
</feature>
<evidence type="ECO:0000259" key="1">
    <source>
        <dbReference type="Pfam" id="PF23500"/>
    </source>
</evidence>